<dbReference type="AlphaFoldDB" id="A0A1J5SVA3"/>
<dbReference type="InterPro" id="IPR003607">
    <property type="entry name" value="HD/PDEase_dom"/>
</dbReference>
<dbReference type="PANTHER" id="PTHR45228">
    <property type="entry name" value="CYCLIC DI-GMP PHOSPHODIESTERASE TM_0186-RELATED"/>
    <property type="match status" value="1"/>
</dbReference>
<evidence type="ECO:0000313" key="3">
    <source>
        <dbReference type="EMBL" id="OIR12474.1"/>
    </source>
</evidence>
<keyword evidence="3" id="KW-0378">Hydrolase</keyword>
<dbReference type="Gene3D" id="1.10.3210.10">
    <property type="entry name" value="Hypothetical protein af1432"/>
    <property type="match status" value="1"/>
</dbReference>
<reference evidence="3" key="1">
    <citation type="submission" date="2016-10" db="EMBL/GenBank/DDBJ databases">
        <title>Sequence of Gallionella enrichment culture.</title>
        <authorList>
            <person name="Poehlein A."/>
            <person name="Muehling M."/>
            <person name="Daniel R."/>
        </authorList>
    </citation>
    <scope>NUCLEOTIDE SEQUENCE</scope>
</reference>
<dbReference type="EMBL" id="MLJW01000017">
    <property type="protein sequence ID" value="OIR12474.1"/>
    <property type="molecule type" value="Genomic_DNA"/>
</dbReference>
<evidence type="ECO:0000256" key="1">
    <source>
        <dbReference type="SAM" id="Phobius"/>
    </source>
</evidence>
<proteinExistence type="predicted"/>
<keyword evidence="1" id="KW-1133">Transmembrane helix</keyword>
<dbReference type="SUPFAM" id="SSF109604">
    <property type="entry name" value="HD-domain/PDEase-like"/>
    <property type="match status" value="1"/>
</dbReference>
<protein>
    <submittedName>
        <fullName evidence="3">Cyclic di-GMP phosphodiesterase response regulator RpfG</fullName>
        <ecNumber evidence="3">3.1.4.52</ecNumber>
    </submittedName>
</protein>
<name>A0A1J5SVA3_9ZZZZ</name>
<dbReference type="PROSITE" id="PS51832">
    <property type="entry name" value="HD_GYP"/>
    <property type="match status" value="1"/>
</dbReference>
<dbReference type="InterPro" id="IPR052020">
    <property type="entry name" value="Cyclic_di-GMP/3'3'-cGAMP_PDE"/>
</dbReference>
<feature type="domain" description="HD-GYP" evidence="2">
    <location>
        <begin position="163"/>
        <end position="358"/>
    </location>
</feature>
<organism evidence="3">
    <name type="scientific">mine drainage metagenome</name>
    <dbReference type="NCBI Taxonomy" id="410659"/>
    <lineage>
        <taxon>unclassified sequences</taxon>
        <taxon>metagenomes</taxon>
        <taxon>ecological metagenomes</taxon>
    </lineage>
</organism>
<keyword evidence="1" id="KW-0472">Membrane</keyword>
<keyword evidence="1" id="KW-0812">Transmembrane</keyword>
<dbReference type="GO" id="GO:0071111">
    <property type="term" value="F:cyclic-guanylate-specific phosphodiesterase activity"/>
    <property type="evidence" value="ECO:0007669"/>
    <property type="project" value="UniProtKB-EC"/>
</dbReference>
<sequence>MASVAAKHFNKPENETAFQGDLNQHRPVVETFLNESRFVGIRLFGSDKQLKLESWKTGASGLLMQIGKHQHVFSDAYVIHYNKIWDNDNLYVQVLIPLLSSNKNTYGYFEGVYAVDTVTVSTFQQRLLVSLLTVVVVIGLASFVLYPVILSLNREATNLSDELLQSNLELLQSLGSAIAKRDSDTDAHNYRVTLYAIRLAEAMGMRRADIEALIVGAFLHDVGKIGIPDHILLKPGRLTTEEFEIMKTHVIHGSQIIQYSSWLQCAHDVVLYHHEKFDGTGYPHGLSGKAIPLNPRLFAVVDVFDALTSKRPYKEPLSLAEAMGILREGSGQHFDPDILANFEKIALSVYGEFCQAELSYLQRILKISVYQYFRTVQRSI</sequence>
<evidence type="ECO:0000259" key="2">
    <source>
        <dbReference type="PROSITE" id="PS51832"/>
    </source>
</evidence>
<dbReference type="SMART" id="SM00471">
    <property type="entry name" value="HDc"/>
    <property type="match status" value="1"/>
</dbReference>
<dbReference type="PANTHER" id="PTHR45228:SF1">
    <property type="entry name" value="CYCLIC DI-GMP PHOSPHODIESTERASE TM_0186"/>
    <property type="match status" value="1"/>
</dbReference>
<dbReference type="InterPro" id="IPR037522">
    <property type="entry name" value="HD_GYP_dom"/>
</dbReference>
<accession>A0A1J5SVA3</accession>
<dbReference type="CDD" id="cd00077">
    <property type="entry name" value="HDc"/>
    <property type="match status" value="1"/>
</dbReference>
<dbReference type="EC" id="3.1.4.52" evidence="3"/>
<gene>
    <name evidence="3" type="primary">rpfG_24</name>
    <name evidence="3" type="ORF">GALL_61730</name>
</gene>
<dbReference type="Pfam" id="PF13487">
    <property type="entry name" value="HD_5"/>
    <property type="match status" value="1"/>
</dbReference>
<feature type="transmembrane region" description="Helical" evidence="1">
    <location>
        <begin position="127"/>
        <end position="149"/>
    </location>
</feature>
<comment type="caution">
    <text evidence="3">The sequence shown here is derived from an EMBL/GenBank/DDBJ whole genome shotgun (WGS) entry which is preliminary data.</text>
</comment>